<dbReference type="EMBL" id="JAUKTV010000006">
    <property type="protein sequence ID" value="KAK0736742.1"/>
    <property type="molecule type" value="Genomic_DNA"/>
</dbReference>
<evidence type="ECO:0000313" key="1">
    <source>
        <dbReference type="EMBL" id="KAK0736742.1"/>
    </source>
</evidence>
<feature type="non-terminal residue" evidence="1">
    <location>
        <position position="1"/>
    </location>
</feature>
<protein>
    <submittedName>
        <fullName evidence="1">Uncharacterized protein</fullName>
    </submittedName>
</protein>
<dbReference type="AlphaFoldDB" id="A0AA40BM60"/>
<sequence length="108" mass="11970">LKCAAMAMGNMVDIRRNSEILGTLPGKCGAPPKSCRRMMCEQTSALYFCNELDTPLEVDCRHVAEFIEQIWVNCCMHQLTTSGVTRSKEGFSAWLGYGNCNHSPNVPP</sequence>
<comment type="caution">
    <text evidence="1">The sequence shown here is derived from an EMBL/GenBank/DDBJ whole genome shotgun (WGS) entry which is preliminary data.</text>
</comment>
<gene>
    <name evidence="1" type="ORF">B0T21DRAFT_288149</name>
</gene>
<accession>A0AA40BM60</accession>
<keyword evidence="2" id="KW-1185">Reference proteome</keyword>
<name>A0AA40BM60_9PEZI</name>
<reference evidence="1" key="1">
    <citation type="submission" date="2023-06" db="EMBL/GenBank/DDBJ databases">
        <title>Genome-scale phylogeny and comparative genomics of the fungal order Sordariales.</title>
        <authorList>
            <consortium name="Lawrence Berkeley National Laboratory"/>
            <person name="Hensen N."/>
            <person name="Bonometti L."/>
            <person name="Westerberg I."/>
            <person name="Brannstrom I.O."/>
            <person name="Guillou S."/>
            <person name="Cros-Aarteil S."/>
            <person name="Calhoun S."/>
            <person name="Haridas S."/>
            <person name="Kuo A."/>
            <person name="Mondo S."/>
            <person name="Pangilinan J."/>
            <person name="Riley R."/>
            <person name="Labutti K."/>
            <person name="Andreopoulos B."/>
            <person name="Lipzen A."/>
            <person name="Chen C."/>
            <person name="Yanf M."/>
            <person name="Daum C."/>
            <person name="Ng V."/>
            <person name="Clum A."/>
            <person name="Steindorff A."/>
            <person name="Ohm R."/>
            <person name="Martin F."/>
            <person name="Silar P."/>
            <person name="Natvig D."/>
            <person name="Lalanne C."/>
            <person name="Gautier V."/>
            <person name="Ament-Velasquez S.L."/>
            <person name="Kruys A."/>
            <person name="Hutchinson M.I."/>
            <person name="Powell A.J."/>
            <person name="Barry K."/>
            <person name="Miller A.N."/>
            <person name="Grigoriev I.V."/>
            <person name="Debuchy R."/>
            <person name="Gladieux P."/>
            <person name="Thoren M.H."/>
            <person name="Johannesson H."/>
        </authorList>
    </citation>
    <scope>NUCLEOTIDE SEQUENCE</scope>
    <source>
        <strain evidence="1">CBS 540.89</strain>
    </source>
</reference>
<evidence type="ECO:0000313" key="2">
    <source>
        <dbReference type="Proteomes" id="UP001172159"/>
    </source>
</evidence>
<dbReference type="Proteomes" id="UP001172159">
    <property type="component" value="Unassembled WGS sequence"/>
</dbReference>
<organism evidence="1 2">
    <name type="scientific">Apiosordaria backusii</name>
    <dbReference type="NCBI Taxonomy" id="314023"/>
    <lineage>
        <taxon>Eukaryota</taxon>
        <taxon>Fungi</taxon>
        <taxon>Dikarya</taxon>
        <taxon>Ascomycota</taxon>
        <taxon>Pezizomycotina</taxon>
        <taxon>Sordariomycetes</taxon>
        <taxon>Sordariomycetidae</taxon>
        <taxon>Sordariales</taxon>
        <taxon>Lasiosphaeriaceae</taxon>
        <taxon>Apiosordaria</taxon>
    </lineage>
</organism>
<proteinExistence type="predicted"/>